<dbReference type="AlphaFoldDB" id="A0A239HZA8"/>
<evidence type="ECO:0000313" key="2">
    <source>
        <dbReference type="EMBL" id="SNS86579.1"/>
    </source>
</evidence>
<dbReference type="Proteomes" id="UP000198432">
    <property type="component" value="Unassembled WGS sequence"/>
</dbReference>
<keyword evidence="3" id="KW-1185">Reference proteome</keyword>
<keyword evidence="1" id="KW-0732">Signal</keyword>
<accession>A0A239HZA8</accession>
<feature type="signal peptide" evidence="1">
    <location>
        <begin position="1"/>
        <end position="23"/>
    </location>
</feature>
<dbReference type="PROSITE" id="PS51257">
    <property type="entry name" value="PROKAR_LIPOPROTEIN"/>
    <property type="match status" value="1"/>
</dbReference>
<feature type="chain" id="PRO_5012218564" evidence="1">
    <location>
        <begin position="24"/>
        <end position="181"/>
    </location>
</feature>
<evidence type="ECO:0000256" key="1">
    <source>
        <dbReference type="SAM" id="SignalP"/>
    </source>
</evidence>
<gene>
    <name evidence="2" type="ORF">SAMN06296052_11549</name>
</gene>
<reference evidence="3" key="1">
    <citation type="submission" date="2017-06" db="EMBL/GenBank/DDBJ databases">
        <authorList>
            <person name="Varghese N."/>
            <person name="Submissions S."/>
        </authorList>
    </citation>
    <scope>NUCLEOTIDE SEQUENCE [LARGE SCALE GENOMIC DNA]</scope>
    <source>
        <strain evidence="3">NKM1</strain>
    </source>
</reference>
<dbReference type="RefSeq" id="WP_089320255.1">
    <property type="nucleotide sequence ID" value="NZ_FZOQ01000015.1"/>
</dbReference>
<organism evidence="2 3">
    <name type="scientific">Pontibacter ummariensis</name>
    <dbReference type="NCBI Taxonomy" id="1610492"/>
    <lineage>
        <taxon>Bacteria</taxon>
        <taxon>Pseudomonadati</taxon>
        <taxon>Bacteroidota</taxon>
        <taxon>Cytophagia</taxon>
        <taxon>Cytophagales</taxon>
        <taxon>Hymenobacteraceae</taxon>
        <taxon>Pontibacter</taxon>
    </lineage>
</organism>
<evidence type="ECO:0000313" key="3">
    <source>
        <dbReference type="Proteomes" id="UP000198432"/>
    </source>
</evidence>
<dbReference type="EMBL" id="FZOQ01000015">
    <property type="protein sequence ID" value="SNS86579.1"/>
    <property type="molecule type" value="Genomic_DNA"/>
</dbReference>
<proteinExistence type="predicted"/>
<protein>
    <submittedName>
        <fullName evidence="2">Uncharacterized protein</fullName>
    </submittedName>
</protein>
<sequence>MKNFRLNVMVPLLALCLVLISCESEEVAPVDPVMSEAITQDASSGAIVYKSKEVIDFGEEEWYFLTPCGEYRILEGVQQINFMVVENKNKLNIHFHLNNSNFRVINESTGVTYVGNNTINVTEHITKPTGFPYTIKESFRSVLTVPGSDNNVMLKFDYILWINADGSIKIAAETISVDCEK</sequence>
<name>A0A239HZA8_9BACT</name>